<evidence type="ECO:0000256" key="1">
    <source>
        <dbReference type="SAM" id="MobiDB-lite"/>
    </source>
</evidence>
<dbReference type="AlphaFoldDB" id="A0A645CUM6"/>
<dbReference type="EMBL" id="VSSQ01030177">
    <property type="protein sequence ID" value="MPM80603.1"/>
    <property type="molecule type" value="Genomic_DNA"/>
</dbReference>
<evidence type="ECO:0000313" key="2">
    <source>
        <dbReference type="EMBL" id="MPM80603.1"/>
    </source>
</evidence>
<proteinExistence type="predicted"/>
<protein>
    <submittedName>
        <fullName evidence="2">Uncharacterized protein</fullName>
    </submittedName>
</protein>
<gene>
    <name evidence="2" type="ORF">SDC9_127653</name>
</gene>
<organism evidence="2">
    <name type="scientific">bioreactor metagenome</name>
    <dbReference type="NCBI Taxonomy" id="1076179"/>
    <lineage>
        <taxon>unclassified sequences</taxon>
        <taxon>metagenomes</taxon>
        <taxon>ecological metagenomes</taxon>
    </lineage>
</organism>
<reference evidence="2" key="1">
    <citation type="submission" date="2019-08" db="EMBL/GenBank/DDBJ databases">
        <authorList>
            <person name="Kucharzyk K."/>
            <person name="Murdoch R.W."/>
            <person name="Higgins S."/>
            <person name="Loffler F."/>
        </authorList>
    </citation>
    <scope>NUCLEOTIDE SEQUENCE</scope>
</reference>
<comment type="caution">
    <text evidence="2">The sequence shown here is derived from an EMBL/GenBank/DDBJ whole genome shotgun (WGS) entry which is preliminary data.</text>
</comment>
<accession>A0A645CUM6</accession>
<name>A0A645CUM6_9ZZZZ</name>
<sequence length="168" mass="20074">MLRNSKISMRWRSISCLTKAFCAPAWSPARLTKQRVLQTSSNHSTGRTIFFRRCRGLLEKRWRNFRKKTARSPQKRLNWKTNYASPQPDVSRWLRARMTRLSSNVTARLPQRNLHARQRRSSLKAGSPRTKKQLFRRRSVPLRMRIISMYANRRKGKPRLPTWRTARL</sequence>
<feature type="region of interest" description="Disordered" evidence="1">
    <location>
        <begin position="112"/>
        <end position="133"/>
    </location>
</feature>